<dbReference type="Proteomes" id="UP000053766">
    <property type="component" value="Unassembled WGS sequence"/>
</dbReference>
<keyword evidence="3" id="KW-1185">Reference proteome</keyword>
<accession>A0A0D8Y0Y6</accession>
<reference evidence="2 3" key="1">
    <citation type="submission" date="2013-11" db="EMBL/GenBank/DDBJ databases">
        <title>Draft genome of the bovine lungworm Dictyocaulus viviparus.</title>
        <authorList>
            <person name="Mitreva M."/>
        </authorList>
    </citation>
    <scope>NUCLEOTIDE SEQUENCE [LARGE SCALE GENOMIC DNA]</scope>
    <source>
        <strain evidence="2 3">HannoverDv2000</strain>
    </source>
</reference>
<evidence type="ECO:0000313" key="2">
    <source>
        <dbReference type="EMBL" id="KJH50533.1"/>
    </source>
</evidence>
<feature type="transmembrane region" description="Helical" evidence="1">
    <location>
        <begin position="68"/>
        <end position="88"/>
    </location>
</feature>
<evidence type="ECO:0000313" key="3">
    <source>
        <dbReference type="Proteomes" id="UP000053766"/>
    </source>
</evidence>
<evidence type="ECO:0000256" key="1">
    <source>
        <dbReference type="SAM" id="Phobius"/>
    </source>
</evidence>
<sequence length="158" mass="18429">MRLNSLHRYTMFVGTVSCLQHAITDGLWSLPILTDVFYLICTHYGCSSRNSYTRTVVRKSWQISRIKTFFRIFSVTVLSLLRVIFLSLHESEVDDTIAVPTFLGLLKFEYLQYLAYVQLLIAFTDNLSLCCELEENRSYRERNFYWNGRRRSTAAAAA</sequence>
<gene>
    <name evidence="2" type="ORF">DICVIV_03298</name>
</gene>
<proteinExistence type="predicted"/>
<dbReference type="AlphaFoldDB" id="A0A0D8Y0Y6"/>
<keyword evidence="1" id="KW-0472">Membrane</keyword>
<organism evidence="2 3">
    <name type="scientific">Dictyocaulus viviparus</name>
    <name type="common">Bovine lungworm</name>
    <dbReference type="NCBI Taxonomy" id="29172"/>
    <lineage>
        <taxon>Eukaryota</taxon>
        <taxon>Metazoa</taxon>
        <taxon>Ecdysozoa</taxon>
        <taxon>Nematoda</taxon>
        <taxon>Chromadorea</taxon>
        <taxon>Rhabditida</taxon>
        <taxon>Rhabditina</taxon>
        <taxon>Rhabditomorpha</taxon>
        <taxon>Strongyloidea</taxon>
        <taxon>Metastrongylidae</taxon>
        <taxon>Dictyocaulus</taxon>
    </lineage>
</organism>
<keyword evidence="1" id="KW-0812">Transmembrane</keyword>
<dbReference type="OrthoDB" id="5821800at2759"/>
<dbReference type="EMBL" id="KN716203">
    <property type="protein sequence ID" value="KJH50533.1"/>
    <property type="molecule type" value="Genomic_DNA"/>
</dbReference>
<reference evidence="3" key="2">
    <citation type="journal article" date="2016" name="Sci. Rep.">
        <title>Dictyocaulus viviparus genome, variome and transcriptome elucidate lungworm biology and support future intervention.</title>
        <authorList>
            <person name="McNulty S.N."/>
            <person name="Strube C."/>
            <person name="Rosa B.A."/>
            <person name="Martin J.C."/>
            <person name="Tyagi R."/>
            <person name="Choi Y.J."/>
            <person name="Wang Q."/>
            <person name="Hallsworth Pepin K."/>
            <person name="Zhang X."/>
            <person name="Ozersky P."/>
            <person name="Wilson R.K."/>
            <person name="Sternberg P.W."/>
            <person name="Gasser R.B."/>
            <person name="Mitreva M."/>
        </authorList>
    </citation>
    <scope>NUCLEOTIDE SEQUENCE [LARGE SCALE GENOMIC DNA]</scope>
    <source>
        <strain evidence="3">HannoverDv2000</strain>
    </source>
</reference>
<protein>
    <submittedName>
        <fullName evidence="2">Uncharacterized protein</fullName>
    </submittedName>
</protein>
<name>A0A0D8Y0Y6_DICVI</name>
<keyword evidence="1" id="KW-1133">Transmembrane helix</keyword>